<gene>
    <name evidence="1" type="ORF">UFOPK1835_00106</name>
</gene>
<organism evidence="1">
    <name type="scientific">freshwater metagenome</name>
    <dbReference type="NCBI Taxonomy" id="449393"/>
    <lineage>
        <taxon>unclassified sequences</taxon>
        <taxon>metagenomes</taxon>
        <taxon>ecological metagenomes</taxon>
    </lineage>
</organism>
<dbReference type="EMBL" id="CAEZUP010000002">
    <property type="protein sequence ID" value="CAB4596715.1"/>
    <property type="molecule type" value="Genomic_DNA"/>
</dbReference>
<name>A0A6J6GC70_9ZZZZ</name>
<accession>A0A6J6GC70</accession>
<dbReference type="Gene3D" id="3.40.50.1110">
    <property type="entry name" value="SGNH hydrolase"/>
    <property type="match status" value="1"/>
</dbReference>
<dbReference type="InterPro" id="IPR036514">
    <property type="entry name" value="SGNH_hydro_sf"/>
</dbReference>
<protein>
    <submittedName>
        <fullName evidence="1">Unannotated protein</fullName>
    </submittedName>
</protein>
<dbReference type="AlphaFoldDB" id="A0A6J6GC70"/>
<dbReference type="SUPFAM" id="SSF52266">
    <property type="entry name" value="SGNH hydrolase"/>
    <property type="match status" value="1"/>
</dbReference>
<reference evidence="1" key="1">
    <citation type="submission" date="2020-05" db="EMBL/GenBank/DDBJ databases">
        <authorList>
            <person name="Chiriac C."/>
            <person name="Salcher M."/>
            <person name="Ghai R."/>
            <person name="Kavagutti S V."/>
        </authorList>
    </citation>
    <scope>NUCLEOTIDE SEQUENCE</scope>
</reference>
<sequence length="518" mass="53810">MNVRKTLRTGRIGRLLIAIVAALVAASTLTGCSLKPIVLVYGDSLVSESRAMIGFQLGDSYDVRIVAHGGTALCDWAGIIVGDVRELQPKVVMIAFTGNALTGCMQNSDGSPVTEATAAVKYEADLDRVLANIAGPGRRVVVVGGPPNAVVDPAVVGTVPNQIAGEGLGVDAPIQPLTDSPSVSWGIGTLPAGRVSSETFVNVGYRRVVAKYQTQGMAIMYVDGGMHMRAPGGGWTKVMPCYPFEVSDTQACVDGLVNVRSADFGHFCPTTSAPIAGVVPTCEVWSSGAWRYAAAMTAAVWYGERQTGGSFDSAVVGDGQVTVSGWAIDPDAPDRPIDVHLYVDGAWGGQARADRSRPDVGNVYPYAGPDHGYVATVNAAPGTHNVCVWAINGFGPDRSNNVSLGCRTVTIAPTSPFGNYENLVAATPGRITVSGWTIDPSTSAPIKIAVRVNGVVSGRWFANVPRPDVGSVYPAFGSAHGFNVTLDAARGTATACVTAINVGSGSNQSLGCRTVEVR</sequence>
<dbReference type="PROSITE" id="PS51257">
    <property type="entry name" value="PROKAR_LIPOPROTEIN"/>
    <property type="match status" value="1"/>
</dbReference>
<proteinExistence type="predicted"/>
<evidence type="ECO:0000313" key="1">
    <source>
        <dbReference type="EMBL" id="CAB4596715.1"/>
    </source>
</evidence>